<evidence type="ECO:0000313" key="3">
    <source>
        <dbReference type="Proteomes" id="UP000214746"/>
    </source>
</evidence>
<dbReference type="InterPro" id="IPR052356">
    <property type="entry name" value="Thiol_S-MT"/>
</dbReference>
<dbReference type="Pfam" id="PF08241">
    <property type="entry name" value="Methyltransf_11"/>
    <property type="match status" value="1"/>
</dbReference>
<evidence type="ECO:0000313" key="2">
    <source>
        <dbReference type="EMBL" id="PZE19028.1"/>
    </source>
</evidence>
<reference evidence="2" key="1">
    <citation type="submission" date="2018-06" db="EMBL/GenBank/DDBJ databases">
        <title>Paenibacillus xerothermodurans sp. nov. an extremely dry heat resistant spore forming bacterium isolated from the soil of Cape Canaveral, Florida.</title>
        <authorList>
            <person name="Seuylemezian A."/>
            <person name="Kaur N."/>
            <person name="Patil P."/>
            <person name="Patil P."/>
            <person name="Mayilraj S."/>
            <person name="Vaishampayan P."/>
        </authorList>
    </citation>
    <scope>NUCLEOTIDE SEQUENCE [LARGE SCALE GENOMIC DNA]</scope>
    <source>
        <strain evidence="2">ATCC 27380</strain>
    </source>
</reference>
<evidence type="ECO:0000259" key="1">
    <source>
        <dbReference type="Pfam" id="PF08241"/>
    </source>
</evidence>
<dbReference type="EMBL" id="NHRJ02000023">
    <property type="protein sequence ID" value="PZE19028.1"/>
    <property type="molecule type" value="Genomic_DNA"/>
</dbReference>
<organism evidence="2 3">
    <name type="scientific">Paenibacillus xerothermodurans</name>
    <dbReference type="NCBI Taxonomy" id="1977292"/>
    <lineage>
        <taxon>Bacteria</taxon>
        <taxon>Bacillati</taxon>
        <taxon>Bacillota</taxon>
        <taxon>Bacilli</taxon>
        <taxon>Bacillales</taxon>
        <taxon>Paenibacillaceae</taxon>
        <taxon>Paenibacillus</taxon>
    </lineage>
</organism>
<dbReference type="PANTHER" id="PTHR45036:SF1">
    <property type="entry name" value="METHYLTRANSFERASE LIKE 7A"/>
    <property type="match status" value="1"/>
</dbReference>
<dbReference type="GO" id="GO:0008757">
    <property type="term" value="F:S-adenosylmethionine-dependent methyltransferase activity"/>
    <property type="evidence" value="ECO:0007669"/>
    <property type="project" value="InterPro"/>
</dbReference>
<proteinExistence type="predicted"/>
<keyword evidence="2" id="KW-0808">Transferase</keyword>
<keyword evidence="2" id="KW-0489">Methyltransferase</keyword>
<comment type="caution">
    <text evidence="2">The sequence shown here is derived from an EMBL/GenBank/DDBJ whole genome shotgun (WGS) entry which is preliminary data.</text>
</comment>
<keyword evidence="3" id="KW-1185">Reference proteome</keyword>
<dbReference type="OrthoDB" id="9772751at2"/>
<sequence length="142" mass="16471">MRICSSQHYIELVQRRHRSKPLMPMLKTYHVPIIHFDTIVGMLVLCTIPDPARAIDELHRVCGINGRLLLIEHVRLRQPALDRLQDWLTSAWKRMCAGCHLNRNTVELVERNGFHITKLTAYHGGLFVVIEARSQKQRTCTP</sequence>
<dbReference type="InterPro" id="IPR029063">
    <property type="entry name" value="SAM-dependent_MTases_sf"/>
</dbReference>
<dbReference type="Proteomes" id="UP000214746">
    <property type="component" value="Unassembled WGS sequence"/>
</dbReference>
<accession>A0A2W1NW21</accession>
<name>A0A2W1NW21_PAEXE</name>
<protein>
    <submittedName>
        <fullName evidence="2">Methyltransferase domain-containing protein</fullName>
    </submittedName>
</protein>
<feature type="domain" description="Methyltransferase type 11" evidence="1">
    <location>
        <begin position="30"/>
        <end position="69"/>
    </location>
</feature>
<dbReference type="PANTHER" id="PTHR45036">
    <property type="entry name" value="METHYLTRANSFERASE LIKE 7B"/>
    <property type="match status" value="1"/>
</dbReference>
<dbReference type="AlphaFoldDB" id="A0A2W1NW21"/>
<dbReference type="SUPFAM" id="SSF53335">
    <property type="entry name" value="S-adenosyl-L-methionine-dependent methyltransferases"/>
    <property type="match status" value="1"/>
</dbReference>
<dbReference type="Gene3D" id="3.40.50.150">
    <property type="entry name" value="Vaccinia Virus protein VP39"/>
    <property type="match status" value="1"/>
</dbReference>
<dbReference type="GO" id="GO:0032259">
    <property type="term" value="P:methylation"/>
    <property type="evidence" value="ECO:0007669"/>
    <property type="project" value="UniProtKB-KW"/>
</dbReference>
<gene>
    <name evidence="2" type="ORF">CBW46_020600</name>
</gene>
<dbReference type="InterPro" id="IPR013216">
    <property type="entry name" value="Methyltransf_11"/>
</dbReference>